<evidence type="ECO:0000313" key="2">
    <source>
        <dbReference type="Proteomes" id="UP000831485"/>
    </source>
</evidence>
<keyword evidence="2" id="KW-1185">Reference proteome</keyword>
<organism evidence="1 2">
    <name type="scientific">Geomonas paludis</name>
    <dbReference type="NCBI Taxonomy" id="2740185"/>
    <lineage>
        <taxon>Bacteria</taxon>
        <taxon>Pseudomonadati</taxon>
        <taxon>Thermodesulfobacteriota</taxon>
        <taxon>Desulfuromonadia</taxon>
        <taxon>Geobacterales</taxon>
        <taxon>Geobacteraceae</taxon>
        <taxon>Geomonas</taxon>
    </lineage>
</organism>
<proteinExistence type="predicted"/>
<dbReference type="RefSeq" id="WP_248647040.1">
    <property type="nucleotide sequence ID" value="NZ_CP096574.1"/>
</dbReference>
<evidence type="ECO:0008006" key="3">
    <source>
        <dbReference type="Google" id="ProtNLM"/>
    </source>
</evidence>
<accession>A0ABY4LJX9</accession>
<dbReference type="EMBL" id="CP096574">
    <property type="protein sequence ID" value="UPU37436.1"/>
    <property type="molecule type" value="Genomic_DNA"/>
</dbReference>
<dbReference type="Proteomes" id="UP000831485">
    <property type="component" value="Chromosome"/>
</dbReference>
<gene>
    <name evidence="1" type="ORF">M1B72_06940</name>
</gene>
<evidence type="ECO:0000313" key="1">
    <source>
        <dbReference type="EMBL" id="UPU37436.1"/>
    </source>
</evidence>
<sequence>MDTLEIIRAQISKALSVKNELVGLEAVLTHIERAECLLSFGNSSEDNHFFTDVIYRTNHAYEGILKEAYFILAEKDGSKTTPNEIEKYLLNNKVLNERVVNLLESYRRDWRNPSTHDYRLFFNGGEAFLSILSVTSFVHLLLTQVLDKIFYENELARLKPFVSPIKQKYGQEYQSLDLLSRVDFLLKTFDGKLQIDDGQISLLSEREFLQGIVAHINSIDGSLKVMVDQPIEGQKDLRPDLLLETAEGKKAIVELKVYKNWNETIMHQGLSQLVTYMTKTNVSIGFLVVLPRHINSTTELASTARSVYIGNNKYQIRIIHDKAVVL</sequence>
<reference evidence="1" key="1">
    <citation type="submission" date="2022-04" db="EMBL/GenBank/DDBJ databases">
        <authorList>
            <person name="Liu G."/>
        </authorList>
    </citation>
    <scope>NUCLEOTIDE SEQUENCE</scope>
    <source>
        <strain evidence="1">RG22</strain>
    </source>
</reference>
<name>A0ABY4LJX9_9BACT</name>
<protein>
    <recommendedName>
        <fullName evidence="3">Restriction endonuclease type IV Mrr domain-containing protein</fullName>
    </recommendedName>
</protein>